<gene>
    <name evidence="2" type="ORF">E2C01_034753</name>
</gene>
<protein>
    <submittedName>
        <fullName evidence="2">Uncharacterized protein</fullName>
    </submittedName>
</protein>
<feature type="region of interest" description="Disordered" evidence="1">
    <location>
        <begin position="1"/>
        <end position="33"/>
    </location>
</feature>
<name>A0A5B7F7S1_PORTR</name>
<organism evidence="2 3">
    <name type="scientific">Portunus trituberculatus</name>
    <name type="common">Swimming crab</name>
    <name type="synonym">Neptunus trituberculatus</name>
    <dbReference type="NCBI Taxonomy" id="210409"/>
    <lineage>
        <taxon>Eukaryota</taxon>
        <taxon>Metazoa</taxon>
        <taxon>Ecdysozoa</taxon>
        <taxon>Arthropoda</taxon>
        <taxon>Crustacea</taxon>
        <taxon>Multicrustacea</taxon>
        <taxon>Malacostraca</taxon>
        <taxon>Eumalacostraca</taxon>
        <taxon>Eucarida</taxon>
        <taxon>Decapoda</taxon>
        <taxon>Pleocyemata</taxon>
        <taxon>Brachyura</taxon>
        <taxon>Eubrachyura</taxon>
        <taxon>Portunoidea</taxon>
        <taxon>Portunidae</taxon>
        <taxon>Portuninae</taxon>
        <taxon>Portunus</taxon>
    </lineage>
</organism>
<dbReference type="Proteomes" id="UP000324222">
    <property type="component" value="Unassembled WGS sequence"/>
</dbReference>
<evidence type="ECO:0000256" key="1">
    <source>
        <dbReference type="SAM" id="MobiDB-lite"/>
    </source>
</evidence>
<sequence>MHPDPSERLASKTNTRALPQEFPGVEGLGSFTGARTERGTCDLSWVAVGKQTGHLGGPAT</sequence>
<accession>A0A5B7F7S1</accession>
<proteinExistence type="predicted"/>
<comment type="caution">
    <text evidence="2">The sequence shown here is derived from an EMBL/GenBank/DDBJ whole genome shotgun (WGS) entry which is preliminary data.</text>
</comment>
<feature type="compositionally biased region" description="Basic and acidic residues" evidence="1">
    <location>
        <begin position="1"/>
        <end position="10"/>
    </location>
</feature>
<evidence type="ECO:0000313" key="2">
    <source>
        <dbReference type="EMBL" id="MPC41168.1"/>
    </source>
</evidence>
<dbReference type="EMBL" id="VSRR010004954">
    <property type="protein sequence ID" value="MPC41168.1"/>
    <property type="molecule type" value="Genomic_DNA"/>
</dbReference>
<evidence type="ECO:0000313" key="3">
    <source>
        <dbReference type="Proteomes" id="UP000324222"/>
    </source>
</evidence>
<dbReference type="AlphaFoldDB" id="A0A5B7F7S1"/>
<keyword evidence="3" id="KW-1185">Reference proteome</keyword>
<reference evidence="2 3" key="1">
    <citation type="submission" date="2019-05" db="EMBL/GenBank/DDBJ databases">
        <title>Another draft genome of Portunus trituberculatus and its Hox gene families provides insights of decapod evolution.</title>
        <authorList>
            <person name="Jeong J.-H."/>
            <person name="Song I."/>
            <person name="Kim S."/>
            <person name="Choi T."/>
            <person name="Kim D."/>
            <person name="Ryu S."/>
            <person name="Kim W."/>
        </authorList>
    </citation>
    <scope>NUCLEOTIDE SEQUENCE [LARGE SCALE GENOMIC DNA]</scope>
    <source>
        <tissue evidence="2">Muscle</tissue>
    </source>
</reference>